<feature type="DNA-binding region" description="H-T-H motif" evidence="4">
    <location>
        <begin position="27"/>
        <end position="46"/>
    </location>
</feature>
<gene>
    <name evidence="6" type="ORF">BA062_33835</name>
</gene>
<evidence type="ECO:0000313" key="6">
    <source>
        <dbReference type="EMBL" id="PXY20261.1"/>
    </source>
</evidence>
<keyword evidence="3" id="KW-0804">Transcription</keyword>
<dbReference type="PROSITE" id="PS50977">
    <property type="entry name" value="HTH_TETR_2"/>
    <property type="match status" value="1"/>
</dbReference>
<dbReference type="InterPro" id="IPR001647">
    <property type="entry name" value="HTH_TetR"/>
</dbReference>
<dbReference type="EMBL" id="MASU01000017">
    <property type="protein sequence ID" value="PXY20261.1"/>
    <property type="molecule type" value="Genomic_DNA"/>
</dbReference>
<dbReference type="PANTHER" id="PTHR30055">
    <property type="entry name" value="HTH-TYPE TRANSCRIPTIONAL REGULATOR RUTR"/>
    <property type="match status" value="1"/>
</dbReference>
<dbReference type="Pfam" id="PF21943">
    <property type="entry name" value="TetR_C_46"/>
    <property type="match status" value="1"/>
</dbReference>
<accession>A0A318LIB7</accession>
<organism evidence="6 7">
    <name type="scientific">Prauserella flavalba</name>
    <dbReference type="NCBI Taxonomy" id="1477506"/>
    <lineage>
        <taxon>Bacteria</taxon>
        <taxon>Bacillati</taxon>
        <taxon>Actinomycetota</taxon>
        <taxon>Actinomycetes</taxon>
        <taxon>Pseudonocardiales</taxon>
        <taxon>Pseudonocardiaceae</taxon>
        <taxon>Prauserella</taxon>
    </lineage>
</organism>
<name>A0A318LIB7_9PSEU</name>
<dbReference type="Pfam" id="PF00440">
    <property type="entry name" value="TetR_N"/>
    <property type="match status" value="1"/>
</dbReference>
<evidence type="ECO:0000256" key="4">
    <source>
        <dbReference type="PROSITE-ProRule" id="PRU00335"/>
    </source>
</evidence>
<dbReference type="GO" id="GO:0000976">
    <property type="term" value="F:transcription cis-regulatory region binding"/>
    <property type="evidence" value="ECO:0007669"/>
    <property type="project" value="TreeGrafter"/>
</dbReference>
<evidence type="ECO:0000313" key="7">
    <source>
        <dbReference type="Proteomes" id="UP000247892"/>
    </source>
</evidence>
<dbReference type="Proteomes" id="UP000247892">
    <property type="component" value="Unassembled WGS sequence"/>
</dbReference>
<dbReference type="GO" id="GO:0003700">
    <property type="term" value="F:DNA-binding transcription factor activity"/>
    <property type="evidence" value="ECO:0007669"/>
    <property type="project" value="TreeGrafter"/>
</dbReference>
<evidence type="ECO:0000256" key="3">
    <source>
        <dbReference type="ARBA" id="ARBA00023163"/>
    </source>
</evidence>
<dbReference type="PANTHER" id="PTHR30055:SF174">
    <property type="entry name" value="TRANSCRIPTIONAL REGULATORY PROTEIN (PROBABLY TETR-FAMILY)-RELATED"/>
    <property type="match status" value="1"/>
</dbReference>
<dbReference type="OrthoDB" id="8479950at2"/>
<feature type="domain" description="HTH tetR-type" evidence="5">
    <location>
        <begin position="4"/>
        <end position="64"/>
    </location>
</feature>
<evidence type="ECO:0000259" key="5">
    <source>
        <dbReference type="PROSITE" id="PS50977"/>
    </source>
</evidence>
<evidence type="ECO:0000256" key="2">
    <source>
        <dbReference type="ARBA" id="ARBA00023125"/>
    </source>
</evidence>
<dbReference type="AlphaFoldDB" id="A0A318LIB7"/>
<dbReference type="InterPro" id="IPR009057">
    <property type="entry name" value="Homeodomain-like_sf"/>
</dbReference>
<keyword evidence="1" id="KW-0805">Transcription regulation</keyword>
<dbReference type="Gene3D" id="1.10.357.10">
    <property type="entry name" value="Tetracycline Repressor, domain 2"/>
    <property type="match status" value="1"/>
</dbReference>
<dbReference type="InterPro" id="IPR050109">
    <property type="entry name" value="HTH-type_TetR-like_transc_reg"/>
</dbReference>
<proteinExistence type="predicted"/>
<protein>
    <submittedName>
        <fullName evidence="6">TetR family transcriptional regulator</fullName>
    </submittedName>
</protein>
<sequence length="205" mass="22307">MTRAARRDDLIAAALELFSTRAPEDVSVEDVTARADVSRALFYRYFASVRELRVAALRSVVDGLLARLAARAEGTPYDRLRAAVRALAEVAAEHRAGYVALVRSGSAIATSETNAIVDEVREAAVGVILADAGITDPSPMLLTTLRCWTVVVEGALLTWLREDGLEQGKLDAWLVDQLLAMIGATERHDPDTVISSVFHPPRRRT</sequence>
<keyword evidence="2 4" id="KW-0238">DNA-binding</keyword>
<keyword evidence="7" id="KW-1185">Reference proteome</keyword>
<comment type="caution">
    <text evidence="6">The sequence shown here is derived from an EMBL/GenBank/DDBJ whole genome shotgun (WGS) entry which is preliminary data.</text>
</comment>
<dbReference type="SUPFAM" id="SSF46689">
    <property type="entry name" value="Homeodomain-like"/>
    <property type="match status" value="1"/>
</dbReference>
<reference evidence="6 7" key="1">
    <citation type="submission" date="2016-07" db="EMBL/GenBank/DDBJ databases">
        <title>Draft genome sequence of Prauserella sp. YIM 121212, isolated from alkaline soil.</title>
        <authorList>
            <person name="Ruckert C."/>
            <person name="Albersmeier A."/>
            <person name="Jiang C.-L."/>
            <person name="Jiang Y."/>
            <person name="Kalinowski J."/>
            <person name="Schneider O."/>
            <person name="Winkler A."/>
            <person name="Zotchev S.B."/>
        </authorList>
    </citation>
    <scope>NUCLEOTIDE SEQUENCE [LARGE SCALE GENOMIC DNA]</scope>
    <source>
        <strain evidence="6 7">YIM 121212</strain>
    </source>
</reference>
<evidence type="ECO:0000256" key="1">
    <source>
        <dbReference type="ARBA" id="ARBA00023015"/>
    </source>
</evidence>
<dbReference type="InterPro" id="IPR054129">
    <property type="entry name" value="DesT_TetR_C"/>
</dbReference>
<dbReference type="RefSeq" id="WP_110343333.1">
    <property type="nucleotide sequence ID" value="NZ_MASU01000017.1"/>
</dbReference>